<dbReference type="AlphaFoldDB" id="U2RMT4"/>
<organism evidence="3 4">
    <name type="scientific">Eubacterium ramulus ATCC 29099</name>
    <dbReference type="NCBI Taxonomy" id="1256908"/>
    <lineage>
        <taxon>Bacteria</taxon>
        <taxon>Bacillati</taxon>
        <taxon>Bacillota</taxon>
        <taxon>Clostridia</taxon>
        <taxon>Eubacteriales</taxon>
        <taxon>Eubacteriaceae</taxon>
        <taxon>Eubacterium</taxon>
    </lineage>
</organism>
<dbReference type="Pfam" id="PF00149">
    <property type="entry name" value="Metallophos"/>
    <property type="match status" value="1"/>
</dbReference>
<dbReference type="GO" id="GO:0003993">
    <property type="term" value="F:acid phosphatase activity"/>
    <property type="evidence" value="ECO:0007669"/>
    <property type="project" value="InterPro"/>
</dbReference>
<feature type="domain" description="Calcineurin-like phosphoesterase" evidence="2">
    <location>
        <begin position="191"/>
        <end position="399"/>
    </location>
</feature>
<dbReference type="PANTHER" id="PTHR22953">
    <property type="entry name" value="ACID PHOSPHATASE RELATED"/>
    <property type="match status" value="1"/>
</dbReference>
<dbReference type="EMBL" id="AWVJ01000015">
    <property type="protein sequence ID" value="ERK52012.1"/>
    <property type="molecule type" value="Genomic_DNA"/>
</dbReference>
<accession>U2RMT4</accession>
<dbReference type="SUPFAM" id="SSF69360">
    <property type="entry name" value="Cell wall binding repeat"/>
    <property type="match status" value="1"/>
</dbReference>
<dbReference type="HOGENOM" id="CLU_019508_0_0_9"/>
<dbReference type="SUPFAM" id="SSF56300">
    <property type="entry name" value="Metallo-dependent phosphatases"/>
    <property type="match status" value="1"/>
</dbReference>
<dbReference type="InterPro" id="IPR004843">
    <property type="entry name" value="Calcineurin-like_PHP"/>
</dbReference>
<protein>
    <submittedName>
        <fullName evidence="3">Ser/Thr phosphatase family protein</fullName>
    </submittedName>
</protein>
<dbReference type="Gene3D" id="3.60.21.10">
    <property type="match status" value="1"/>
</dbReference>
<name>U2RMT4_EUBRA</name>
<dbReference type="eggNOG" id="COG1409">
    <property type="taxonomic scope" value="Bacteria"/>
</dbReference>
<dbReference type="Proteomes" id="UP000016608">
    <property type="component" value="Unassembled WGS sequence"/>
</dbReference>
<dbReference type="InterPro" id="IPR039331">
    <property type="entry name" value="PAPs-like"/>
</dbReference>
<evidence type="ECO:0000313" key="4">
    <source>
        <dbReference type="Proteomes" id="UP000016608"/>
    </source>
</evidence>
<keyword evidence="1" id="KW-0732">Signal</keyword>
<dbReference type="Pfam" id="PF21540">
    <property type="entry name" value="Choline_bind_4"/>
    <property type="match status" value="5"/>
</dbReference>
<dbReference type="InterPro" id="IPR029052">
    <property type="entry name" value="Metallo-depent_PP-like"/>
</dbReference>
<sequence>MKTARFVEDEMNKNKNLWKKGVVVAAAAAMITGVVPSVNAFAYGAYDVSQSTFKTDTDNSADFQNWVSNVWQGGEGAFSGTDQVALTPGSDANDLNFGWYSESKGIPAVMIWKVGAKGAAEVFTGTASDISAANWQGKTYTASNKVNIENYFAENTKYCYQYTNDYKEDGTSVWSEQYTYTTQSTDQFSVILTGDPQVGASGSSSDRQANDASVARDAYNWNKTMQQAIKTCPDAAFLLSAGDQINESNSNTEEVRKTRESEYAGYLYPSVFRSLPIAATIGNHDMNGSDYSAHFNNPNSGENLGQTAAGSDFYFNYGDALFISLNSNNRNQAEHRKFMQEAVASNPDAKWKVVIFHSDIYGSGQPHADTDASTNRIIFAPLMDEFDIDVCLTGHDHTYSRSYQVLDGNVVDYDISSGTVADPEGTMYITTGSGSGSKYYNLLNYTPYYIAERTNECLPSFSTIDFTDDSFTIKTYDYNGNRYADDFTITKTEDAQSSDEVIASAEELLNSTDVTYTEESVAALKSALEELKTVKTSLVTAEDPLAADVIAKYGTDADPVRGYGSVKNAENKDGSVNRFKKGLSTLLDKTIYLQVTEGKQEQSADYTAEKAPVIKGLDKATKAVVDAMNALETVIPDGLANEPAADGNWYYYKNNKVADDYTGLAANAYGWWYIQNGKVDFNATGLTSNEYGWWYVQNGTIDFKTTGLAANEYGWWYVEGSKINFNYTGLVANEYGWWYVEGGRINFNHTGLVANEYGWWYVEGGKINFNYTGSAANEYGLWNVKNGRVDFN</sequence>
<dbReference type="InterPro" id="IPR048713">
    <property type="entry name" value="Choline_bind_rpt"/>
</dbReference>
<dbReference type="PATRIC" id="fig|1256908.3.peg.215"/>
<reference evidence="3 4" key="1">
    <citation type="submission" date="2013-06" db="EMBL/GenBank/DDBJ databases">
        <authorList>
            <person name="Weinstock G."/>
            <person name="Sodergren E."/>
            <person name="Lobos E.A."/>
            <person name="Fulton L."/>
            <person name="Fulton R."/>
            <person name="Courtney L."/>
            <person name="Fronick C."/>
            <person name="O'Laughlin M."/>
            <person name="Godfrey J."/>
            <person name="Wilson R.M."/>
            <person name="Miner T."/>
            <person name="Farmer C."/>
            <person name="Delehaunty K."/>
            <person name="Cordes M."/>
            <person name="Minx P."/>
            <person name="Tomlinson C."/>
            <person name="Chen J."/>
            <person name="Wollam A."/>
            <person name="Pepin K.H."/>
            <person name="Bhonagiri V."/>
            <person name="Zhang X."/>
            <person name="Warren W."/>
            <person name="Mitreva M."/>
            <person name="Mardis E.R."/>
            <person name="Wilson R.K."/>
        </authorList>
    </citation>
    <scope>NUCLEOTIDE SEQUENCE [LARGE SCALE GENOMIC DNA]</scope>
    <source>
        <strain evidence="3 4">ATCC 29099</strain>
    </source>
</reference>
<evidence type="ECO:0000256" key="1">
    <source>
        <dbReference type="ARBA" id="ARBA00022729"/>
    </source>
</evidence>
<proteinExistence type="predicted"/>
<evidence type="ECO:0000313" key="3">
    <source>
        <dbReference type="EMBL" id="ERK52012.1"/>
    </source>
</evidence>
<gene>
    <name evidence="3" type="ORF">HMPREF0373_00247</name>
</gene>
<comment type="caution">
    <text evidence="3">The sequence shown here is derived from an EMBL/GenBank/DDBJ whole genome shotgun (WGS) entry which is preliminary data.</text>
</comment>
<evidence type="ECO:0000259" key="2">
    <source>
        <dbReference type="Pfam" id="PF00149"/>
    </source>
</evidence>
<dbReference type="PANTHER" id="PTHR22953:SF153">
    <property type="entry name" value="PURPLE ACID PHOSPHATASE"/>
    <property type="match status" value="1"/>
</dbReference>
<keyword evidence="4" id="KW-1185">Reference proteome</keyword>